<reference evidence="2" key="1">
    <citation type="submission" date="2023-04" db="EMBL/GenBank/DDBJ databases">
        <title>Phytophthora lilii NBRC 32176.</title>
        <authorList>
            <person name="Ichikawa N."/>
            <person name="Sato H."/>
            <person name="Tonouchi N."/>
        </authorList>
    </citation>
    <scope>NUCLEOTIDE SEQUENCE</scope>
    <source>
        <strain evidence="2">NBRC 32176</strain>
    </source>
</reference>
<organism evidence="2 3">
    <name type="scientific">Phytophthora lilii</name>
    <dbReference type="NCBI Taxonomy" id="2077276"/>
    <lineage>
        <taxon>Eukaryota</taxon>
        <taxon>Sar</taxon>
        <taxon>Stramenopiles</taxon>
        <taxon>Oomycota</taxon>
        <taxon>Peronosporomycetes</taxon>
        <taxon>Peronosporales</taxon>
        <taxon>Peronosporaceae</taxon>
        <taxon>Phytophthora</taxon>
    </lineage>
</organism>
<proteinExistence type="predicted"/>
<gene>
    <name evidence="2" type="ORF">Plil01_001254800</name>
</gene>
<evidence type="ECO:0000313" key="2">
    <source>
        <dbReference type="EMBL" id="GMF29535.1"/>
    </source>
</evidence>
<accession>A0A9W6U5U6</accession>
<sequence>MCEDALCRLYKRGLPYDWQNKYDASGQVYTTIAALVPFFERIEQGEERQRRGVNHGGHDYRSNNHDNSRSQGRRGNPSNRRNNFSGRRQQNRGGGRGRGNINNNSSNNSASNMYCTFHRISTHNTQDCRALRHDHQPEEHQQLDQKRGRSGGQGPGGPRHG</sequence>
<protein>
    <submittedName>
        <fullName evidence="2">Unnamed protein product</fullName>
    </submittedName>
</protein>
<feature type="compositionally biased region" description="Gly residues" evidence="1">
    <location>
        <begin position="150"/>
        <end position="161"/>
    </location>
</feature>
<dbReference type="EMBL" id="BSXW01000784">
    <property type="protein sequence ID" value="GMF29535.1"/>
    <property type="molecule type" value="Genomic_DNA"/>
</dbReference>
<feature type="compositionally biased region" description="Basic and acidic residues" evidence="1">
    <location>
        <begin position="46"/>
        <end position="68"/>
    </location>
</feature>
<feature type="region of interest" description="Disordered" evidence="1">
    <location>
        <begin position="133"/>
        <end position="161"/>
    </location>
</feature>
<comment type="caution">
    <text evidence="2">The sequence shown here is derived from an EMBL/GenBank/DDBJ whole genome shotgun (WGS) entry which is preliminary data.</text>
</comment>
<feature type="region of interest" description="Disordered" evidence="1">
    <location>
        <begin position="46"/>
        <end position="107"/>
    </location>
</feature>
<feature type="compositionally biased region" description="Basic and acidic residues" evidence="1">
    <location>
        <begin position="133"/>
        <end position="147"/>
    </location>
</feature>
<feature type="compositionally biased region" description="Low complexity" evidence="1">
    <location>
        <begin position="69"/>
        <end position="88"/>
    </location>
</feature>
<name>A0A9W6U5U6_9STRA</name>
<dbReference type="Proteomes" id="UP001165083">
    <property type="component" value="Unassembled WGS sequence"/>
</dbReference>
<keyword evidence="3" id="KW-1185">Reference proteome</keyword>
<dbReference type="AlphaFoldDB" id="A0A9W6U5U6"/>
<evidence type="ECO:0000256" key="1">
    <source>
        <dbReference type="SAM" id="MobiDB-lite"/>
    </source>
</evidence>
<evidence type="ECO:0000313" key="3">
    <source>
        <dbReference type="Proteomes" id="UP001165083"/>
    </source>
</evidence>